<reference evidence="3" key="1">
    <citation type="submission" date="2016-10" db="EMBL/GenBank/DDBJ databases">
        <authorList>
            <person name="Varghese N."/>
            <person name="Submissions S."/>
        </authorList>
    </citation>
    <scope>NUCLEOTIDE SEQUENCE [LARGE SCALE GENOMIC DNA]</scope>
    <source>
        <strain evidence="3">CGMCC 1.6199</strain>
    </source>
</reference>
<name>A0A1G9X3F1_9BACI</name>
<keyword evidence="3" id="KW-1185">Reference proteome</keyword>
<proteinExistence type="predicted"/>
<keyword evidence="1" id="KW-0472">Membrane</keyword>
<dbReference type="EMBL" id="FNHF01000006">
    <property type="protein sequence ID" value="SDM91212.1"/>
    <property type="molecule type" value="Genomic_DNA"/>
</dbReference>
<dbReference type="Proteomes" id="UP000182347">
    <property type="component" value="Unassembled WGS sequence"/>
</dbReference>
<protein>
    <submittedName>
        <fullName evidence="2">Uncharacterized protein</fullName>
    </submittedName>
</protein>
<gene>
    <name evidence="2" type="ORF">SAMN05216244_3734</name>
</gene>
<evidence type="ECO:0000256" key="1">
    <source>
        <dbReference type="SAM" id="Phobius"/>
    </source>
</evidence>
<feature type="transmembrane region" description="Helical" evidence="1">
    <location>
        <begin position="7"/>
        <end position="26"/>
    </location>
</feature>
<keyword evidence="1" id="KW-1133">Transmembrane helix</keyword>
<dbReference type="STRING" id="482461.SAMN05216244_3734"/>
<evidence type="ECO:0000313" key="3">
    <source>
        <dbReference type="Proteomes" id="UP000182347"/>
    </source>
</evidence>
<organism evidence="2 3">
    <name type="scientific">Sediminibacillus halophilus</name>
    <dbReference type="NCBI Taxonomy" id="482461"/>
    <lineage>
        <taxon>Bacteria</taxon>
        <taxon>Bacillati</taxon>
        <taxon>Bacillota</taxon>
        <taxon>Bacilli</taxon>
        <taxon>Bacillales</taxon>
        <taxon>Bacillaceae</taxon>
        <taxon>Sediminibacillus</taxon>
    </lineage>
</organism>
<accession>A0A1G9X3F1</accession>
<evidence type="ECO:0000313" key="2">
    <source>
        <dbReference type="EMBL" id="SDM91212.1"/>
    </source>
</evidence>
<dbReference type="AlphaFoldDB" id="A0A1G9X3F1"/>
<sequence length="37" mass="4313">MFALVRFLLIGAFSFSAICLFTYQGIEIFQSIRSFFK</sequence>
<keyword evidence="1" id="KW-0812">Transmembrane</keyword>